<dbReference type="PROSITE" id="PS50056">
    <property type="entry name" value="TYR_PHOSPHATASE_2"/>
    <property type="match status" value="2"/>
</dbReference>
<dbReference type="Gene3D" id="3.90.190.10">
    <property type="entry name" value="Protein tyrosine phosphatase superfamily"/>
    <property type="match status" value="2"/>
</dbReference>
<dbReference type="InterPro" id="IPR003595">
    <property type="entry name" value="Tyr_Pase_cat"/>
</dbReference>
<organism evidence="14 15">
    <name type="scientific">Desmophyllum pertusum</name>
    <dbReference type="NCBI Taxonomy" id="174260"/>
    <lineage>
        <taxon>Eukaryota</taxon>
        <taxon>Metazoa</taxon>
        <taxon>Cnidaria</taxon>
        <taxon>Anthozoa</taxon>
        <taxon>Hexacorallia</taxon>
        <taxon>Scleractinia</taxon>
        <taxon>Caryophylliina</taxon>
        <taxon>Caryophylliidae</taxon>
        <taxon>Desmophyllum</taxon>
    </lineage>
</organism>
<comment type="subcellular location">
    <subcellularLocation>
        <location evidence="1">Membrane</location>
        <topology evidence="1">Single-pass type I membrane protein</topology>
    </subcellularLocation>
</comment>
<dbReference type="InterPro" id="IPR000242">
    <property type="entry name" value="PTP_cat"/>
</dbReference>
<dbReference type="InterPro" id="IPR016130">
    <property type="entry name" value="Tyr_Pase_AS"/>
</dbReference>
<dbReference type="Pfam" id="PF00102">
    <property type="entry name" value="Y_phosphatase"/>
    <property type="match status" value="2"/>
</dbReference>
<proteinExistence type="predicted"/>
<feature type="domain" description="Tyrosine-protein phosphatase" evidence="12">
    <location>
        <begin position="499"/>
        <end position="770"/>
    </location>
</feature>
<evidence type="ECO:0000256" key="1">
    <source>
        <dbReference type="ARBA" id="ARBA00004479"/>
    </source>
</evidence>
<dbReference type="FunFam" id="3.90.190.10:FF:000102">
    <property type="entry name" value="Receptor-type tyrosine-protein phosphatase"/>
    <property type="match status" value="1"/>
</dbReference>
<dbReference type="PRINTS" id="PR00700">
    <property type="entry name" value="PRTYPHPHTASE"/>
</dbReference>
<evidence type="ECO:0000256" key="6">
    <source>
        <dbReference type="ARBA" id="ARBA00022912"/>
    </source>
</evidence>
<keyword evidence="7 11" id="KW-1133">Transmembrane helix</keyword>
<evidence type="ECO:0000256" key="3">
    <source>
        <dbReference type="ARBA" id="ARBA00022692"/>
    </source>
</evidence>
<evidence type="ECO:0000259" key="12">
    <source>
        <dbReference type="PROSITE" id="PS50055"/>
    </source>
</evidence>
<name>A0A9W9YXU2_9CNID</name>
<comment type="caution">
    <text evidence="14">The sequence shown here is derived from an EMBL/GenBank/DDBJ whole genome shotgun (WGS) entry which is preliminary data.</text>
</comment>
<evidence type="ECO:0000259" key="13">
    <source>
        <dbReference type="PROSITE" id="PS50056"/>
    </source>
</evidence>
<dbReference type="AlphaFoldDB" id="A0A9W9YXU2"/>
<evidence type="ECO:0000256" key="7">
    <source>
        <dbReference type="ARBA" id="ARBA00022989"/>
    </source>
</evidence>
<keyword evidence="9" id="KW-0325">Glycoprotein</keyword>
<protein>
    <recommendedName>
        <fullName evidence="2">protein-tyrosine-phosphatase</fullName>
        <ecNumber evidence="2">3.1.3.48</ecNumber>
    </recommendedName>
</protein>
<dbReference type="GO" id="GO:0004725">
    <property type="term" value="F:protein tyrosine phosphatase activity"/>
    <property type="evidence" value="ECO:0007669"/>
    <property type="project" value="UniProtKB-EC"/>
</dbReference>
<evidence type="ECO:0000256" key="10">
    <source>
        <dbReference type="ARBA" id="ARBA00051722"/>
    </source>
</evidence>
<evidence type="ECO:0000256" key="5">
    <source>
        <dbReference type="ARBA" id="ARBA00022801"/>
    </source>
</evidence>
<keyword evidence="15" id="KW-1185">Reference proteome</keyword>
<dbReference type="PANTHER" id="PTHR19134:SF449">
    <property type="entry name" value="TYROSINE-PROTEIN PHOSPHATASE 1"/>
    <property type="match status" value="1"/>
</dbReference>
<feature type="transmembrane region" description="Helical" evidence="11">
    <location>
        <begin position="119"/>
        <end position="143"/>
    </location>
</feature>
<dbReference type="PROSITE" id="PS50055">
    <property type="entry name" value="TYR_PHOSPHATASE_PTP"/>
    <property type="match status" value="2"/>
</dbReference>
<evidence type="ECO:0000256" key="11">
    <source>
        <dbReference type="SAM" id="Phobius"/>
    </source>
</evidence>
<dbReference type="SMART" id="SM00404">
    <property type="entry name" value="PTPc_motif"/>
    <property type="match status" value="2"/>
</dbReference>
<reference evidence="14" key="1">
    <citation type="submission" date="2023-01" db="EMBL/GenBank/DDBJ databases">
        <title>Genome assembly of the deep-sea coral Lophelia pertusa.</title>
        <authorList>
            <person name="Herrera S."/>
            <person name="Cordes E."/>
        </authorList>
    </citation>
    <scope>NUCLEOTIDE SEQUENCE</scope>
    <source>
        <strain evidence="14">USNM1676648</strain>
        <tissue evidence="14">Polyp</tissue>
    </source>
</reference>
<sequence length="782" mass="88628">MVTRCTCPPSYSRNAWKVSKRETTSLPDDIFGYKEAQANGDRFYIAAQFNRDKLPDEFVLGNGNTYGGYDNAPLKPETKYKAYIRGVTAHNGKWLVGEPAAISLPPTGAKPGVKTGDNIVGVIAGILGALILIVIIIIAFLLYKRSNRLPNANLDVENQKRKRREFELKRTSGKKKMLAAPGEVTNDADHPPIPVEQFGRHVVKLHKSDDRGYMIEYNKLDSGQEYASDASLLTENKAKNRYGNILAYDHSRVVLSTIDGVVDSDFINATRVDGYNKPNAYIASQGPVPPTFDDFWRMVWEKQSATIVMLTNLQERHKLKCHKYWPDETQDYGDISVMLVKSEHYSDYKIRTFNVKRESEKEEREVKQFHFTVWPDHGVPEYPTALLAFRRRVRTYNPADAGPLVVHCSAGVGRTGTFMVIDSMLDRIKAESTIDIFNFVAYLRTRRTAMVQTEEQYTFCHDAILESVQCGNTQIYAHDLRISLSRMNDASKETKVSRFESEFKTLNKVSPVLHKGHCTVACYPENKEKNRSQDILAPDCYRVALTAIDDNESTSYINAVHISGYKQQHAFIVTQHPLTPTVTDFWRMLCEQECCCVVLFDSNEDDGDFPKFWPESETTTYDDMLTVQRLAVNSSSVDNLKASYDQSEINEKTFKATDLRTPEKSLRIKMFQYSGWVNENEVPSGSGLITLIAKVEKWQQHSGNGPITVICSDGLGRSGTLCALYSVLERLKIEQVIDVFQAIKAMRIPRPGLVKTAAEYKFIHYAIQDYLSAFDDYANFKP</sequence>
<dbReference type="InterPro" id="IPR050348">
    <property type="entry name" value="Protein-Tyr_Phosphatase"/>
</dbReference>
<dbReference type="SUPFAM" id="SSF52799">
    <property type="entry name" value="(Phosphotyrosine protein) phosphatases II"/>
    <property type="match status" value="2"/>
</dbReference>
<dbReference type="InterPro" id="IPR000387">
    <property type="entry name" value="Tyr_Pase_dom"/>
</dbReference>
<dbReference type="InterPro" id="IPR029021">
    <property type="entry name" value="Prot-tyrosine_phosphatase-like"/>
</dbReference>
<comment type="catalytic activity">
    <reaction evidence="10">
        <text>O-phospho-L-tyrosyl-[protein] + H2O = L-tyrosyl-[protein] + phosphate</text>
        <dbReference type="Rhea" id="RHEA:10684"/>
        <dbReference type="Rhea" id="RHEA-COMP:10136"/>
        <dbReference type="Rhea" id="RHEA-COMP:20101"/>
        <dbReference type="ChEBI" id="CHEBI:15377"/>
        <dbReference type="ChEBI" id="CHEBI:43474"/>
        <dbReference type="ChEBI" id="CHEBI:46858"/>
        <dbReference type="ChEBI" id="CHEBI:61978"/>
        <dbReference type="EC" id="3.1.3.48"/>
    </reaction>
</comment>
<dbReference type="InterPro" id="IPR057598">
    <property type="entry name" value="Fn3_PTPRU"/>
</dbReference>
<dbReference type="EC" id="3.1.3.48" evidence="2"/>
<dbReference type="FunFam" id="3.90.190.10:FF:000088">
    <property type="entry name" value="Receptor protein-tyrosine phosphatase LAR"/>
    <property type="match status" value="1"/>
</dbReference>
<dbReference type="GO" id="GO:0016020">
    <property type="term" value="C:membrane"/>
    <property type="evidence" value="ECO:0007669"/>
    <property type="project" value="UniProtKB-SubCell"/>
</dbReference>
<keyword evidence="4" id="KW-0732">Signal</keyword>
<dbReference type="Proteomes" id="UP001163046">
    <property type="component" value="Unassembled WGS sequence"/>
</dbReference>
<feature type="domain" description="Tyrosine specific protein phosphatases" evidence="13">
    <location>
        <begin position="686"/>
        <end position="761"/>
    </location>
</feature>
<evidence type="ECO:0000313" key="15">
    <source>
        <dbReference type="Proteomes" id="UP001163046"/>
    </source>
</evidence>
<dbReference type="PROSITE" id="PS00383">
    <property type="entry name" value="TYR_PHOSPHATASE_1"/>
    <property type="match status" value="1"/>
</dbReference>
<dbReference type="PANTHER" id="PTHR19134">
    <property type="entry name" value="RECEPTOR-TYPE TYROSINE-PROTEIN PHOSPHATASE"/>
    <property type="match status" value="1"/>
</dbReference>
<dbReference type="EMBL" id="MU826847">
    <property type="protein sequence ID" value="KAJ7371446.1"/>
    <property type="molecule type" value="Genomic_DNA"/>
</dbReference>
<accession>A0A9W9YXU2</accession>
<keyword evidence="6" id="KW-0904">Protein phosphatase</keyword>
<dbReference type="Pfam" id="PF23144">
    <property type="entry name" value="Fn3_PTPRU"/>
    <property type="match status" value="1"/>
</dbReference>
<keyword evidence="8 11" id="KW-0472">Membrane</keyword>
<evidence type="ECO:0000256" key="9">
    <source>
        <dbReference type="ARBA" id="ARBA00023180"/>
    </source>
</evidence>
<keyword evidence="5" id="KW-0378">Hydrolase</keyword>
<keyword evidence="3 11" id="KW-0812">Transmembrane</keyword>
<dbReference type="OrthoDB" id="6058203at2759"/>
<dbReference type="SMART" id="SM00194">
    <property type="entry name" value="PTPc"/>
    <property type="match status" value="2"/>
</dbReference>
<evidence type="ECO:0000313" key="14">
    <source>
        <dbReference type="EMBL" id="KAJ7371446.1"/>
    </source>
</evidence>
<feature type="domain" description="Tyrosine specific protein phosphatases" evidence="13">
    <location>
        <begin position="387"/>
        <end position="458"/>
    </location>
</feature>
<evidence type="ECO:0000256" key="2">
    <source>
        <dbReference type="ARBA" id="ARBA00013064"/>
    </source>
</evidence>
<evidence type="ECO:0000256" key="8">
    <source>
        <dbReference type="ARBA" id="ARBA00023136"/>
    </source>
</evidence>
<gene>
    <name evidence="14" type="ORF">OS493_025916</name>
</gene>
<feature type="domain" description="Tyrosine-protein phosphatase" evidence="12">
    <location>
        <begin position="213"/>
        <end position="467"/>
    </location>
</feature>
<evidence type="ECO:0000256" key="4">
    <source>
        <dbReference type="ARBA" id="ARBA00022729"/>
    </source>
</evidence>